<feature type="binding site" evidence="7">
    <location>
        <position position="217"/>
    </location>
    <ligand>
        <name>Zn(2+)</name>
        <dbReference type="ChEBI" id="CHEBI:29105"/>
        <label>1</label>
    </ligand>
</feature>
<sequence>MAHIATRTGDLEKDPRIGFQNTTPGSSRKSKSSRFAHLTAFCAAIFLTAITVQKLWAFVDVSNFKTPISKVAVCPSATPITPVTHSSLLQDLEAEYATEEFQTHVYATLSGAVQIPTEMFDDIGEPGQDPRWDVFADFHSYIDSRFPLIHKNLRRTKVKTYGLVYQWQGSNTDIKPILFTAHQDVVPVEPSTVQDWINPPYSGYWDGKWIWGRGSCDDKVDLMGSLTTIEKLLEKGFKPQRTIVLAFGIDEERGGNVGAKSIRDYLLATFGENGFAMLIDEGGNMEATSDGMLASPGVAEKGYFDLRMSVSADGGHSSVPPKHTSIGILAALIAQLEANPHTPHIFRHQAFYTTLQCQALIDTNMDDELRTLISKSQHSDKALVDLEKKLFAIDGMAEALSKTTQAVDIIHGGVKSNALPENAFAIVNHRIAQHSSVSAVKTHLAEILSPLAEKFNLTFDAFGDGLNATSGVPSSGLLRLAEAWDSALEPAPVTPWIDNPAFDFVAGTIQTVARTSKRWNNTNLPVAVAPGIMSGNTDTKHYWKLTKNIFRYRHVSRFDKYNGAHTVNEAILAEAFIDLIRFFTFTILNADETTLLA</sequence>
<dbReference type="Pfam" id="PF07687">
    <property type="entry name" value="M20_dimer"/>
    <property type="match status" value="1"/>
</dbReference>
<feature type="binding site" evidence="7">
    <location>
        <position position="565"/>
    </location>
    <ligand>
        <name>Zn(2+)</name>
        <dbReference type="ChEBI" id="CHEBI:29105"/>
        <label>1</label>
    </ligand>
</feature>
<dbReference type="SUPFAM" id="SSF53187">
    <property type="entry name" value="Zn-dependent exopeptidases"/>
    <property type="match status" value="1"/>
</dbReference>
<gene>
    <name evidence="11" type="ORF">QCA50_008897</name>
</gene>
<dbReference type="GO" id="GO:0000328">
    <property type="term" value="C:fungal-type vacuole lumen"/>
    <property type="evidence" value="ECO:0007669"/>
    <property type="project" value="TreeGrafter"/>
</dbReference>
<feature type="active site" description="Proton acceptor" evidence="6">
    <location>
        <position position="251"/>
    </location>
</feature>
<dbReference type="PANTHER" id="PTHR45962">
    <property type="entry name" value="N-FATTY-ACYL-AMINO ACID SYNTHASE/HYDROLASE PM20D1"/>
    <property type="match status" value="1"/>
</dbReference>
<dbReference type="PANTHER" id="PTHR45962:SF1">
    <property type="entry name" value="N-FATTY-ACYL-AMINO ACID SYNTHASE_HYDROLASE PM20D1"/>
    <property type="match status" value="1"/>
</dbReference>
<dbReference type="Gene3D" id="3.40.630.10">
    <property type="entry name" value="Zn peptidases"/>
    <property type="match status" value="1"/>
</dbReference>
<dbReference type="EMBL" id="JASBNA010000012">
    <property type="protein sequence ID" value="KAK7687681.1"/>
    <property type="molecule type" value="Genomic_DNA"/>
</dbReference>
<feature type="binding site" evidence="7">
    <location>
        <position position="280"/>
    </location>
    <ligand>
        <name>Zn(2+)</name>
        <dbReference type="ChEBI" id="CHEBI:29105"/>
        <label>2</label>
    </ligand>
</feature>
<evidence type="ECO:0000256" key="1">
    <source>
        <dbReference type="ARBA" id="ARBA00006247"/>
    </source>
</evidence>
<keyword evidence="9" id="KW-0472">Membrane</keyword>
<protein>
    <recommendedName>
        <fullName evidence="10">Peptidase M20 dimerisation domain-containing protein</fullName>
    </recommendedName>
</protein>
<keyword evidence="9" id="KW-1133">Transmembrane helix</keyword>
<feature type="binding site" evidence="7">
    <location>
        <position position="217"/>
    </location>
    <ligand>
        <name>Zn(2+)</name>
        <dbReference type="ChEBI" id="CHEBI:29105"/>
        <label>2</label>
    </ligand>
</feature>
<evidence type="ECO:0000313" key="12">
    <source>
        <dbReference type="Proteomes" id="UP001385951"/>
    </source>
</evidence>
<keyword evidence="3 7" id="KW-0479">Metal-binding</keyword>
<dbReference type="PIRSF" id="PIRSF037217">
    <property type="entry name" value="Carboxypeptidase_S"/>
    <property type="match status" value="1"/>
</dbReference>
<dbReference type="InterPro" id="IPR001261">
    <property type="entry name" value="ArgE/DapE_CS"/>
</dbReference>
<evidence type="ECO:0000256" key="6">
    <source>
        <dbReference type="PIRSR" id="PIRSR037217-1"/>
    </source>
</evidence>
<keyword evidence="9" id="KW-0812">Transmembrane</keyword>
<keyword evidence="12" id="KW-1185">Reference proteome</keyword>
<dbReference type="GO" id="GO:0004181">
    <property type="term" value="F:metallocarboxypeptidase activity"/>
    <property type="evidence" value="ECO:0007669"/>
    <property type="project" value="InterPro"/>
</dbReference>
<evidence type="ECO:0000313" key="11">
    <source>
        <dbReference type="EMBL" id="KAK7687681.1"/>
    </source>
</evidence>
<evidence type="ECO:0000256" key="4">
    <source>
        <dbReference type="ARBA" id="ARBA00022801"/>
    </source>
</evidence>
<name>A0AAW0G344_9APHY</name>
<organism evidence="11 12">
    <name type="scientific">Cerrena zonata</name>
    <dbReference type="NCBI Taxonomy" id="2478898"/>
    <lineage>
        <taxon>Eukaryota</taxon>
        <taxon>Fungi</taxon>
        <taxon>Dikarya</taxon>
        <taxon>Basidiomycota</taxon>
        <taxon>Agaricomycotina</taxon>
        <taxon>Agaricomycetes</taxon>
        <taxon>Polyporales</taxon>
        <taxon>Cerrenaceae</taxon>
        <taxon>Cerrena</taxon>
    </lineage>
</organism>
<evidence type="ECO:0000259" key="10">
    <source>
        <dbReference type="Pfam" id="PF07687"/>
    </source>
</evidence>
<dbReference type="GO" id="GO:0051603">
    <property type="term" value="P:proteolysis involved in protein catabolic process"/>
    <property type="evidence" value="ECO:0007669"/>
    <property type="project" value="TreeGrafter"/>
</dbReference>
<dbReference type="GO" id="GO:0046872">
    <property type="term" value="F:metal ion binding"/>
    <property type="evidence" value="ECO:0007669"/>
    <property type="project" value="UniProtKB-KW"/>
</dbReference>
<dbReference type="InterPro" id="IPR002933">
    <property type="entry name" value="Peptidase_M20"/>
</dbReference>
<dbReference type="InterPro" id="IPR036264">
    <property type="entry name" value="Bact_exopeptidase_dim_dom"/>
</dbReference>
<dbReference type="InterPro" id="IPR017141">
    <property type="entry name" value="Pept_M20_carboxypep"/>
</dbReference>
<dbReference type="PROSITE" id="PS00758">
    <property type="entry name" value="ARGE_DAPE_CPG2_1"/>
    <property type="match status" value="1"/>
</dbReference>
<feature type="binding site" evidence="7">
    <location>
        <position position="182"/>
    </location>
    <ligand>
        <name>Zn(2+)</name>
        <dbReference type="ChEBI" id="CHEBI:29105"/>
        <label>2</label>
    </ligand>
</feature>
<evidence type="ECO:0000256" key="7">
    <source>
        <dbReference type="PIRSR" id="PIRSR037217-2"/>
    </source>
</evidence>
<evidence type="ECO:0000256" key="9">
    <source>
        <dbReference type="SAM" id="Phobius"/>
    </source>
</evidence>
<feature type="domain" description="Peptidase M20 dimerisation" evidence="10">
    <location>
        <begin position="298"/>
        <end position="454"/>
    </location>
</feature>
<evidence type="ECO:0000256" key="3">
    <source>
        <dbReference type="ARBA" id="ARBA00022723"/>
    </source>
</evidence>
<dbReference type="Proteomes" id="UP001385951">
    <property type="component" value="Unassembled WGS sequence"/>
</dbReference>
<feature type="region of interest" description="Disordered" evidence="8">
    <location>
        <begin position="1"/>
        <end position="30"/>
    </location>
</feature>
<dbReference type="InterPro" id="IPR047177">
    <property type="entry name" value="Pept_M20A"/>
</dbReference>
<evidence type="ECO:0000256" key="2">
    <source>
        <dbReference type="ARBA" id="ARBA00022670"/>
    </source>
</evidence>
<dbReference type="CDD" id="cd05674">
    <property type="entry name" value="M20_yscS"/>
    <property type="match status" value="1"/>
</dbReference>
<feature type="transmembrane region" description="Helical" evidence="9">
    <location>
        <begin position="35"/>
        <end position="59"/>
    </location>
</feature>
<evidence type="ECO:0000256" key="8">
    <source>
        <dbReference type="SAM" id="MobiDB-lite"/>
    </source>
</evidence>
<dbReference type="SUPFAM" id="SSF55031">
    <property type="entry name" value="Bacterial exopeptidase dimerisation domain"/>
    <property type="match status" value="1"/>
</dbReference>
<keyword evidence="4" id="KW-0378">Hydrolase</keyword>
<feature type="active site" evidence="6">
    <location>
        <position position="184"/>
    </location>
</feature>
<keyword evidence="5 7" id="KW-0862">Zinc</keyword>
<feature type="binding site" evidence="7">
    <location>
        <position position="252"/>
    </location>
    <ligand>
        <name>Zn(2+)</name>
        <dbReference type="ChEBI" id="CHEBI:29105"/>
        <label>1</label>
    </ligand>
</feature>
<comment type="similarity">
    <text evidence="1">Belongs to the peptidase M20A family.</text>
</comment>
<comment type="caution">
    <text evidence="11">The sequence shown here is derived from an EMBL/GenBank/DDBJ whole genome shotgun (WGS) entry which is preliminary data.</text>
</comment>
<dbReference type="Pfam" id="PF01546">
    <property type="entry name" value="Peptidase_M20"/>
    <property type="match status" value="1"/>
</dbReference>
<accession>A0AAW0G344</accession>
<proteinExistence type="inferred from homology"/>
<dbReference type="InterPro" id="IPR011650">
    <property type="entry name" value="Peptidase_M20_dimer"/>
</dbReference>
<dbReference type="Gene3D" id="3.30.70.360">
    <property type="match status" value="1"/>
</dbReference>
<dbReference type="AlphaFoldDB" id="A0AAW0G344"/>
<keyword evidence="2" id="KW-0645">Protease</keyword>
<reference evidence="11 12" key="1">
    <citation type="submission" date="2022-09" db="EMBL/GenBank/DDBJ databases">
        <authorList>
            <person name="Palmer J.M."/>
        </authorList>
    </citation>
    <scope>NUCLEOTIDE SEQUENCE [LARGE SCALE GENOMIC DNA]</scope>
    <source>
        <strain evidence="11 12">DSM 7382</strain>
    </source>
</reference>
<evidence type="ECO:0000256" key="5">
    <source>
        <dbReference type="ARBA" id="ARBA00022833"/>
    </source>
</evidence>